<dbReference type="InterPro" id="IPR012337">
    <property type="entry name" value="RNaseH-like_sf"/>
</dbReference>
<dbReference type="EnsemblMetazoa" id="XM_031933265">
    <property type="protein sequence ID" value="XP_031789125"/>
    <property type="gene ID" value="LOC116418127"/>
</dbReference>
<dbReference type="KEGG" id="nvi:116418127"/>
<dbReference type="GO" id="GO:0015074">
    <property type="term" value="P:DNA integration"/>
    <property type="evidence" value="ECO:0007669"/>
    <property type="project" value="InterPro"/>
</dbReference>
<dbReference type="GO" id="GO:0003676">
    <property type="term" value="F:nucleic acid binding"/>
    <property type="evidence" value="ECO:0007669"/>
    <property type="project" value="InterPro"/>
</dbReference>
<feature type="domain" description="Integrase catalytic" evidence="1">
    <location>
        <begin position="57"/>
        <end position="235"/>
    </location>
</feature>
<dbReference type="RefSeq" id="XP_031789125.1">
    <property type="nucleotide sequence ID" value="XM_031933265.1"/>
</dbReference>
<dbReference type="KEGG" id="nvi:116417088"/>
<dbReference type="Proteomes" id="UP000002358">
    <property type="component" value="Unassembled WGS sequence"/>
</dbReference>
<dbReference type="OrthoDB" id="6408700at2759"/>
<dbReference type="EnsemblMetazoa" id="XM_031928222">
    <property type="protein sequence ID" value="XP_031784082"/>
    <property type="gene ID" value="LOC116417088"/>
</dbReference>
<name>A0A7M7QQ58_NASVI</name>
<evidence type="ECO:0000259" key="1">
    <source>
        <dbReference type="PROSITE" id="PS50994"/>
    </source>
</evidence>
<keyword evidence="3" id="KW-1185">Reference proteome</keyword>
<evidence type="ECO:0000313" key="2">
    <source>
        <dbReference type="EnsemblMetazoa" id="XP_031789125"/>
    </source>
</evidence>
<dbReference type="PANTHER" id="PTHR46585">
    <property type="entry name" value="INTEGRASE CORE DOMAIN CONTAINING PROTEIN"/>
    <property type="match status" value="1"/>
</dbReference>
<dbReference type="InterPro" id="IPR036397">
    <property type="entry name" value="RNaseH_sf"/>
</dbReference>
<dbReference type="KEGG" id="nvi:116418274"/>
<dbReference type="PROSITE" id="PS50994">
    <property type="entry name" value="INTEGRASE"/>
    <property type="match status" value="1"/>
</dbReference>
<dbReference type="SUPFAM" id="SSF53098">
    <property type="entry name" value="Ribonuclease H-like"/>
    <property type="match status" value="1"/>
</dbReference>
<dbReference type="GeneID" id="116418274"/>
<organism evidence="2 3">
    <name type="scientific">Nasonia vitripennis</name>
    <name type="common">Parasitic wasp</name>
    <dbReference type="NCBI Taxonomy" id="7425"/>
    <lineage>
        <taxon>Eukaryota</taxon>
        <taxon>Metazoa</taxon>
        <taxon>Ecdysozoa</taxon>
        <taxon>Arthropoda</taxon>
        <taxon>Hexapoda</taxon>
        <taxon>Insecta</taxon>
        <taxon>Pterygota</taxon>
        <taxon>Neoptera</taxon>
        <taxon>Endopterygota</taxon>
        <taxon>Hymenoptera</taxon>
        <taxon>Apocrita</taxon>
        <taxon>Proctotrupomorpha</taxon>
        <taxon>Chalcidoidea</taxon>
        <taxon>Pteromalidae</taxon>
        <taxon>Pteromalinae</taxon>
        <taxon>Nasonia</taxon>
    </lineage>
</organism>
<dbReference type="PANTHER" id="PTHR46585:SF1">
    <property type="entry name" value="CHROMO DOMAIN-CONTAINING PROTEIN"/>
    <property type="match status" value="1"/>
</dbReference>
<dbReference type="EnsemblMetazoa" id="XM_031933314">
    <property type="protein sequence ID" value="XP_031789174"/>
    <property type="gene ID" value="LOC116418274"/>
</dbReference>
<dbReference type="RefSeq" id="XP_031789174.1">
    <property type="nucleotide sequence ID" value="XM_031933314.1"/>
</dbReference>
<dbReference type="InParanoid" id="A0A7M7QQ58"/>
<evidence type="ECO:0000313" key="3">
    <source>
        <dbReference type="Proteomes" id="UP000002358"/>
    </source>
</evidence>
<dbReference type="Gene3D" id="3.30.420.10">
    <property type="entry name" value="Ribonuclease H-like superfamily/Ribonuclease H"/>
    <property type="match status" value="1"/>
</dbReference>
<reference evidence="2" key="1">
    <citation type="submission" date="2021-01" db="UniProtKB">
        <authorList>
            <consortium name="EnsemblMetazoa"/>
        </authorList>
    </citation>
    <scope>IDENTIFICATION</scope>
</reference>
<accession>A0A7M7QQ58</accession>
<dbReference type="GeneID" id="116418127"/>
<dbReference type="Pfam" id="PF00665">
    <property type="entry name" value="rve"/>
    <property type="match status" value="1"/>
</dbReference>
<proteinExistence type="predicted"/>
<dbReference type="InterPro" id="IPR001584">
    <property type="entry name" value="Integrase_cat-core"/>
</dbReference>
<dbReference type="RefSeq" id="XP_031784082.1">
    <property type="nucleotide sequence ID" value="XM_031928222.1"/>
</dbReference>
<protein>
    <recommendedName>
        <fullName evidence="1">Integrase catalytic domain-containing protein</fullName>
    </recommendedName>
</protein>
<sequence>MVKSAGTKFEKKYYDPGHEAGYAGARNLLRVNTRGKSLTDKEKNRIYEWLSNQDTYTLHHPICKKFSRLHYNVTNIDDVWEAELCQLTALKEANDGFCYILVVIDVLSKFVWAEPLRDKSAQTVATAIEKILKRAGNRVPQCLQSDKGKEFTGSAVQKILKKYDISFRTARNPGIKAAVVKRKIVDAYNNTIHTSTNMRPAAVNLYNAHKARSNVEQQCHAREKKHPIQPKYRVNYYVRIS</sequence>
<dbReference type="AlphaFoldDB" id="A0A7M7QQ58"/>
<dbReference type="GeneID" id="116417088"/>
<dbReference type="SMR" id="A0A7M7QQ58"/>